<dbReference type="PANTHER" id="PTHR43830">
    <property type="entry name" value="PROTEIN PSP1"/>
    <property type="match status" value="1"/>
</dbReference>
<dbReference type="PROSITE" id="PS51411">
    <property type="entry name" value="PSP1_C"/>
    <property type="match status" value="1"/>
</dbReference>
<dbReference type="GeneID" id="93923396"/>
<reference evidence="2 3" key="1">
    <citation type="submission" date="2018-05" db="EMBL/GenBank/DDBJ databases">
        <title>Complete genome sequences of Streptococcus sobrinus.</title>
        <authorList>
            <person name="Sales M."/>
            <person name="Jensen P.A."/>
        </authorList>
    </citation>
    <scope>NUCLEOTIDE SEQUENCE [LARGE SCALE GENOMIC DNA]</scope>
    <source>
        <strain evidence="2 3">SL1</strain>
    </source>
</reference>
<name>A0ABN5LJ06_9STRE</name>
<protein>
    <submittedName>
        <fullName evidence="2">Signal peptidase II</fullName>
    </submittedName>
</protein>
<keyword evidence="3" id="KW-1185">Reference proteome</keyword>
<dbReference type="Pfam" id="PF04468">
    <property type="entry name" value="PSP1"/>
    <property type="match status" value="1"/>
</dbReference>
<dbReference type="RefSeq" id="WP_002960413.1">
    <property type="nucleotide sequence ID" value="NZ_CP029490.1"/>
</dbReference>
<proteinExistence type="predicted"/>
<accession>A0ABN5LJ06</accession>
<dbReference type="Proteomes" id="UP000245369">
    <property type="component" value="Chromosome"/>
</dbReference>
<dbReference type="EMBL" id="CP029490">
    <property type="protein sequence ID" value="AWN20286.1"/>
    <property type="molecule type" value="Genomic_DNA"/>
</dbReference>
<dbReference type="PANTHER" id="PTHR43830:SF3">
    <property type="entry name" value="PROTEIN PSP1"/>
    <property type="match status" value="1"/>
</dbReference>
<dbReference type="InterPro" id="IPR047767">
    <property type="entry name" value="PSP1-like"/>
</dbReference>
<evidence type="ECO:0000313" key="2">
    <source>
        <dbReference type="EMBL" id="AWN20286.1"/>
    </source>
</evidence>
<evidence type="ECO:0000313" key="3">
    <source>
        <dbReference type="Proteomes" id="UP000245369"/>
    </source>
</evidence>
<evidence type="ECO:0000259" key="1">
    <source>
        <dbReference type="PROSITE" id="PS51411"/>
    </source>
</evidence>
<organism evidence="2 3">
    <name type="scientific">Streptococcus sobrinus</name>
    <dbReference type="NCBI Taxonomy" id="1310"/>
    <lineage>
        <taxon>Bacteria</taxon>
        <taxon>Bacillati</taxon>
        <taxon>Bacillota</taxon>
        <taxon>Bacilli</taxon>
        <taxon>Lactobacillales</taxon>
        <taxon>Streptococcaceae</taxon>
        <taxon>Streptococcus</taxon>
    </lineage>
</organism>
<gene>
    <name evidence="2" type="ORF">DK182_02545</name>
</gene>
<dbReference type="NCBIfam" id="NF041131">
    <property type="entry name" value="RicT_YaaT_fam"/>
    <property type="match status" value="1"/>
</dbReference>
<dbReference type="InterPro" id="IPR007557">
    <property type="entry name" value="PSP1_C"/>
</dbReference>
<sequence length="266" mass="29848">MTEVIGVKYEENDLLSYVLPDQAYEKNDLVVVPLRKGNRLAQVVQANQDLDDKVLPAQVDRVLGPARQQDLERYRANQIFAQDNMTAVKDMIANRNLKMKLVSIAFPLDRSHVFISFTAEHRVDFRQLLKDLAGYFRARIELRQINTRDEAKIFGGLGPCGRPLCCSSFLGDFPPVSIKMVKNQGLSLNTGKTTGLCGRLLCCLSFEDDFYREAKQKFPDFGSPVETAEGSGTVAGMDVFAETVKVRFEDRASLLTYSLEEISLHG</sequence>
<feature type="domain" description="PSP1 C-terminal" evidence="1">
    <location>
        <begin position="60"/>
        <end position="145"/>
    </location>
</feature>